<dbReference type="RefSeq" id="XP_029717807.2">
    <property type="nucleotide sequence ID" value="XM_029861947.2"/>
</dbReference>
<evidence type="ECO:0000259" key="1">
    <source>
        <dbReference type="PROSITE" id="PS51186"/>
    </source>
</evidence>
<evidence type="ECO:0000313" key="2">
    <source>
        <dbReference type="EnsemblMetazoa" id="AALFPA23_017955.P26331"/>
    </source>
</evidence>
<accession>A0ABM1ZFG1</accession>
<dbReference type="CDD" id="cd04301">
    <property type="entry name" value="NAT_SF"/>
    <property type="match status" value="1"/>
</dbReference>
<keyword evidence="3" id="KW-1185">Reference proteome</keyword>
<feature type="domain" description="N-acetyltransferase" evidence="1">
    <location>
        <begin position="174"/>
        <end position="303"/>
    </location>
</feature>
<dbReference type="InterPro" id="IPR053225">
    <property type="entry name" value="Acyl-CoA_N-acyltransferase"/>
</dbReference>
<dbReference type="Gene3D" id="3.40.630.30">
    <property type="match status" value="2"/>
</dbReference>
<dbReference type="Pfam" id="PF18713">
    <property type="entry name" value="DUF5645"/>
    <property type="match status" value="1"/>
</dbReference>
<dbReference type="GeneID" id="115260719"/>
<dbReference type="EnsemblMetazoa" id="AALFPA23_017955.R26331">
    <property type="protein sequence ID" value="AALFPA23_017955.P26331"/>
    <property type="gene ID" value="AALFPA23_017955"/>
</dbReference>
<dbReference type="PANTHER" id="PTHR20958">
    <property type="entry name" value="GLYCINE N-ACYLTRANSFERASE-LIKE PROTEIN"/>
    <property type="match status" value="1"/>
</dbReference>
<name>A0ABM1ZFG1_AEDAL</name>
<dbReference type="InterPro" id="IPR016181">
    <property type="entry name" value="Acyl_CoA_acyltransferase"/>
</dbReference>
<dbReference type="Proteomes" id="UP000069940">
    <property type="component" value="Unassembled WGS sequence"/>
</dbReference>
<dbReference type="InterPro" id="IPR041506">
    <property type="entry name" value="DUF5645"/>
</dbReference>
<dbReference type="PROSITE" id="PS51186">
    <property type="entry name" value="GNAT"/>
    <property type="match status" value="1"/>
</dbReference>
<dbReference type="InterPro" id="IPR013653">
    <property type="entry name" value="GCN5-like_dom"/>
</dbReference>
<protein>
    <recommendedName>
        <fullName evidence="1">N-acetyltransferase domain-containing protein</fullName>
    </recommendedName>
</protein>
<reference evidence="3" key="1">
    <citation type="journal article" date="2015" name="Proc. Natl. Acad. Sci. U.S.A.">
        <title>Genome sequence of the Asian Tiger mosquito, Aedes albopictus, reveals insights into its biology, genetics, and evolution.</title>
        <authorList>
            <person name="Chen X.G."/>
            <person name="Jiang X."/>
            <person name="Gu J."/>
            <person name="Xu M."/>
            <person name="Wu Y."/>
            <person name="Deng Y."/>
            <person name="Zhang C."/>
            <person name="Bonizzoni M."/>
            <person name="Dermauw W."/>
            <person name="Vontas J."/>
            <person name="Armbruster P."/>
            <person name="Huang X."/>
            <person name="Yang Y."/>
            <person name="Zhang H."/>
            <person name="He W."/>
            <person name="Peng H."/>
            <person name="Liu Y."/>
            <person name="Wu K."/>
            <person name="Chen J."/>
            <person name="Lirakis M."/>
            <person name="Topalis P."/>
            <person name="Van Leeuwen T."/>
            <person name="Hall A.B."/>
            <person name="Jiang X."/>
            <person name="Thorpe C."/>
            <person name="Mueller R.L."/>
            <person name="Sun C."/>
            <person name="Waterhouse R.M."/>
            <person name="Yan G."/>
            <person name="Tu Z.J."/>
            <person name="Fang X."/>
            <person name="James A.A."/>
        </authorList>
    </citation>
    <scope>NUCLEOTIDE SEQUENCE [LARGE SCALE GENOMIC DNA]</scope>
    <source>
        <strain evidence="3">Foshan</strain>
    </source>
</reference>
<sequence>MTNCDNAEDILRPLSRQELVDLQELYYKRGPIELPFYFIIKNQLKWDDQIQQLGAKAEERPLSVRAYLKFYTPRCGNPKETGTFVAITGDEDPTIYFHTLEEEPDKLFKYLTETNYINYRCNQVFAALSDQHLEILDRILDKVHCTAEALSDCAYYMMSNEEALMQNYEVPKDVIMKELEPSFSNLMNERWPHRYPNSEKYIELLIKLNGGLGLFNRDNGEIVGWVLKNEFAGVGHLQIMPNYRQKGYGMILAKAMTKRIAQEDGGIVNAFIVDKNVNSRLLFDKLGYKMVAGSNWIRANFTQ</sequence>
<reference evidence="2" key="2">
    <citation type="submission" date="2025-05" db="UniProtKB">
        <authorList>
            <consortium name="EnsemblMetazoa"/>
        </authorList>
    </citation>
    <scope>IDENTIFICATION</scope>
    <source>
        <strain evidence="2">Foshan</strain>
    </source>
</reference>
<dbReference type="Pfam" id="PF08445">
    <property type="entry name" value="FR47"/>
    <property type="match status" value="1"/>
</dbReference>
<dbReference type="PANTHER" id="PTHR20958:SF6">
    <property type="entry name" value="GLYCINE N-ACYLTRANSFERASE-LIKE PROTEIN"/>
    <property type="match status" value="1"/>
</dbReference>
<proteinExistence type="predicted"/>
<dbReference type="InterPro" id="IPR000182">
    <property type="entry name" value="GNAT_dom"/>
</dbReference>
<dbReference type="SUPFAM" id="SSF55729">
    <property type="entry name" value="Acyl-CoA N-acyltransferases (Nat)"/>
    <property type="match status" value="1"/>
</dbReference>
<evidence type="ECO:0000313" key="3">
    <source>
        <dbReference type="Proteomes" id="UP000069940"/>
    </source>
</evidence>
<organism evidence="2 3">
    <name type="scientific">Aedes albopictus</name>
    <name type="common">Asian tiger mosquito</name>
    <name type="synonym">Stegomyia albopicta</name>
    <dbReference type="NCBI Taxonomy" id="7160"/>
    <lineage>
        <taxon>Eukaryota</taxon>
        <taxon>Metazoa</taxon>
        <taxon>Ecdysozoa</taxon>
        <taxon>Arthropoda</taxon>
        <taxon>Hexapoda</taxon>
        <taxon>Insecta</taxon>
        <taxon>Pterygota</taxon>
        <taxon>Neoptera</taxon>
        <taxon>Endopterygota</taxon>
        <taxon>Diptera</taxon>
        <taxon>Nematocera</taxon>
        <taxon>Culicoidea</taxon>
        <taxon>Culicidae</taxon>
        <taxon>Culicinae</taxon>
        <taxon>Aedini</taxon>
        <taxon>Aedes</taxon>
        <taxon>Stegomyia</taxon>
    </lineage>
</organism>